<evidence type="ECO:0000256" key="3">
    <source>
        <dbReference type="ARBA" id="ARBA00023163"/>
    </source>
</evidence>
<dbReference type="GO" id="GO:0003677">
    <property type="term" value="F:DNA binding"/>
    <property type="evidence" value="ECO:0007669"/>
    <property type="project" value="UniProtKB-KW"/>
</dbReference>
<feature type="region of interest" description="Disordered" evidence="4">
    <location>
        <begin position="223"/>
        <end position="267"/>
    </location>
</feature>
<evidence type="ECO:0000256" key="1">
    <source>
        <dbReference type="ARBA" id="ARBA00023015"/>
    </source>
</evidence>
<keyword evidence="1" id="KW-0805">Transcription regulation</keyword>
<dbReference type="Pfam" id="PF00027">
    <property type="entry name" value="cNMP_binding"/>
    <property type="match status" value="1"/>
</dbReference>
<keyword evidence="8" id="KW-1185">Reference proteome</keyword>
<dbReference type="InterPro" id="IPR014710">
    <property type="entry name" value="RmlC-like_jellyroll"/>
</dbReference>
<evidence type="ECO:0000259" key="6">
    <source>
        <dbReference type="PROSITE" id="PS51063"/>
    </source>
</evidence>
<dbReference type="AlphaFoldDB" id="A0A7J5D6X9"/>
<evidence type="ECO:0000313" key="7">
    <source>
        <dbReference type="EMBL" id="KAB1979980.1"/>
    </source>
</evidence>
<protein>
    <submittedName>
        <fullName evidence="7">Crp/Fnr family transcriptional regulator</fullName>
    </submittedName>
</protein>
<organism evidence="7 8">
    <name type="scientific">Streptomyces triticiradicis</name>
    <dbReference type="NCBI Taxonomy" id="2651189"/>
    <lineage>
        <taxon>Bacteria</taxon>
        <taxon>Bacillati</taxon>
        <taxon>Actinomycetota</taxon>
        <taxon>Actinomycetes</taxon>
        <taxon>Kitasatosporales</taxon>
        <taxon>Streptomycetaceae</taxon>
        <taxon>Streptomyces</taxon>
    </lineage>
</organism>
<dbReference type="SUPFAM" id="SSF46785">
    <property type="entry name" value="Winged helix' DNA-binding domain"/>
    <property type="match status" value="1"/>
</dbReference>
<dbReference type="InterPro" id="IPR012318">
    <property type="entry name" value="HTH_CRP"/>
</dbReference>
<gene>
    <name evidence="7" type="ORF">F8144_34840</name>
</gene>
<dbReference type="Gene3D" id="2.60.120.10">
    <property type="entry name" value="Jelly Rolls"/>
    <property type="match status" value="1"/>
</dbReference>
<accession>A0A7J5D6X9</accession>
<keyword evidence="2" id="KW-0238">DNA-binding</keyword>
<feature type="domain" description="Cyclic nucleotide-binding" evidence="5">
    <location>
        <begin position="29"/>
        <end position="128"/>
    </location>
</feature>
<feature type="domain" description="HTH crp-type" evidence="6">
    <location>
        <begin position="142"/>
        <end position="216"/>
    </location>
</feature>
<proteinExistence type="predicted"/>
<evidence type="ECO:0000256" key="4">
    <source>
        <dbReference type="SAM" id="MobiDB-lite"/>
    </source>
</evidence>
<keyword evidence="3" id="KW-0804">Transcription</keyword>
<dbReference type="PROSITE" id="PS50042">
    <property type="entry name" value="CNMP_BINDING_3"/>
    <property type="match status" value="1"/>
</dbReference>
<dbReference type="GO" id="GO:0005829">
    <property type="term" value="C:cytosol"/>
    <property type="evidence" value="ECO:0007669"/>
    <property type="project" value="TreeGrafter"/>
</dbReference>
<evidence type="ECO:0000256" key="2">
    <source>
        <dbReference type="ARBA" id="ARBA00023125"/>
    </source>
</evidence>
<dbReference type="Proteomes" id="UP000442990">
    <property type="component" value="Unassembled WGS sequence"/>
</dbReference>
<dbReference type="PANTHER" id="PTHR24567:SF74">
    <property type="entry name" value="HTH-TYPE TRANSCRIPTIONAL REGULATOR ARCR"/>
    <property type="match status" value="1"/>
</dbReference>
<evidence type="ECO:0000259" key="5">
    <source>
        <dbReference type="PROSITE" id="PS50042"/>
    </source>
</evidence>
<dbReference type="PROSITE" id="PS51063">
    <property type="entry name" value="HTH_CRP_2"/>
    <property type="match status" value="1"/>
</dbReference>
<sequence>MRYKTFWDTLDGDERRAMERTGRVPRNPFEPGDTIFRQGGIADRAAVIISGRCRVLWHGENDRTTYLATRRGGELIGEMGLLDRGPRNATVTALTQTYIRWYGREAFEGLLAEHPGILRKVFMTVCTRLKESDHHRIVVASAPARLRLSRLLLRLAEAEGVPTSLGTEIREVTQEDLGDWLGMGREAAGRRVRELQKLGLLDDSPARSRIVVTDVDGLRRHAFGAGAADSTPGSAGGRSAGSAGPSTDPLPHRSNDSEPVADPTEPP</sequence>
<comment type="caution">
    <text evidence="7">The sequence shown here is derived from an EMBL/GenBank/DDBJ whole genome shotgun (WGS) entry which is preliminary data.</text>
</comment>
<dbReference type="PANTHER" id="PTHR24567">
    <property type="entry name" value="CRP FAMILY TRANSCRIPTIONAL REGULATORY PROTEIN"/>
    <property type="match status" value="1"/>
</dbReference>
<dbReference type="InterPro" id="IPR000595">
    <property type="entry name" value="cNMP-bd_dom"/>
</dbReference>
<dbReference type="InterPro" id="IPR018490">
    <property type="entry name" value="cNMP-bd_dom_sf"/>
</dbReference>
<reference evidence="7 8" key="1">
    <citation type="submission" date="2019-09" db="EMBL/GenBank/DDBJ databases">
        <title>Isolation and identification of active actinomycetes.</title>
        <authorList>
            <person name="Yu Z."/>
            <person name="Han C."/>
            <person name="Yu B."/>
        </authorList>
    </citation>
    <scope>NUCLEOTIDE SEQUENCE [LARGE SCALE GENOMIC DNA]</scope>
    <source>
        <strain evidence="7 8">NEAU-H2</strain>
    </source>
</reference>
<dbReference type="GO" id="GO:0003700">
    <property type="term" value="F:DNA-binding transcription factor activity"/>
    <property type="evidence" value="ECO:0007669"/>
    <property type="project" value="TreeGrafter"/>
</dbReference>
<name>A0A7J5D6X9_9ACTN</name>
<dbReference type="EMBL" id="WBKG01000039">
    <property type="protein sequence ID" value="KAB1979980.1"/>
    <property type="molecule type" value="Genomic_DNA"/>
</dbReference>
<dbReference type="InterPro" id="IPR036390">
    <property type="entry name" value="WH_DNA-bd_sf"/>
</dbReference>
<dbReference type="CDD" id="cd00038">
    <property type="entry name" value="CAP_ED"/>
    <property type="match status" value="1"/>
</dbReference>
<evidence type="ECO:0000313" key="8">
    <source>
        <dbReference type="Proteomes" id="UP000442990"/>
    </source>
</evidence>
<dbReference type="SMART" id="SM00100">
    <property type="entry name" value="cNMP"/>
    <property type="match status" value="1"/>
</dbReference>
<dbReference type="RefSeq" id="WP_151473448.1">
    <property type="nucleotide sequence ID" value="NZ_WBKG01000039.1"/>
</dbReference>
<dbReference type="SUPFAM" id="SSF51206">
    <property type="entry name" value="cAMP-binding domain-like"/>
    <property type="match status" value="1"/>
</dbReference>
<dbReference type="Pfam" id="PF13545">
    <property type="entry name" value="HTH_Crp_2"/>
    <property type="match status" value="1"/>
</dbReference>
<dbReference type="InterPro" id="IPR050397">
    <property type="entry name" value="Env_Response_Regulators"/>
</dbReference>